<proteinExistence type="predicted"/>
<dbReference type="Pfam" id="PF09527">
    <property type="entry name" value="ATPase_gene1"/>
    <property type="match status" value="1"/>
</dbReference>
<dbReference type="Proteomes" id="UP000319619">
    <property type="component" value="Unassembled WGS sequence"/>
</dbReference>
<organism evidence="2 3">
    <name type="scientific">candidate division LCP-89 bacterium B3_LCP</name>
    <dbReference type="NCBI Taxonomy" id="2012998"/>
    <lineage>
        <taxon>Bacteria</taxon>
        <taxon>Pseudomonadati</taxon>
        <taxon>Bacteria division LCP-89</taxon>
    </lineage>
</organism>
<evidence type="ECO:0000313" key="3">
    <source>
        <dbReference type="Proteomes" id="UP000319619"/>
    </source>
</evidence>
<keyword evidence="1" id="KW-1133">Transmembrane helix</keyword>
<evidence type="ECO:0000256" key="1">
    <source>
        <dbReference type="SAM" id="Phobius"/>
    </source>
</evidence>
<protein>
    <recommendedName>
        <fullName evidence="4">AtpZ/AtpI family protein</fullName>
    </recommendedName>
</protein>
<gene>
    <name evidence="2" type="ORF">CEE37_14555</name>
</gene>
<accession>A0A532UPT5</accession>
<keyword evidence="1" id="KW-0812">Transmembrane</keyword>
<evidence type="ECO:0000313" key="2">
    <source>
        <dbReference type="EMBL" id="TKJ36950.1"/>
    </source>
</evidence>
<name>A0A532UPT5_UNCL8</name>
<dbReference type="EMBL" id="NJBN01000014">
    <property type="protein sequence ID" value="TKJ36950.1"/>
    <property type="molecule type" value="Genomic_DNA"/>
</dbReference>
<dbReference type="InterPro" id="IPR032820">
    <property type="entry name" value="ATPase_put"/>
</dbReference>
<keyword evidence="1" id="KW-0472">Membrane</keyword>
<reference evidence="2 3" key="1">
    <citation type="submission" date="2017-06" db="EMBL/GenBank/DDBJ databases">
        <title>Novel microbial phyla capable of carbon fixation and sulfur reduction in deep-sea sediments.</title>
        <authorList>
            <person name="Huang J."/>
            <person name="Baker B."/>
            <person name="Wang Y."/>
        </authorList>
    </citation>
    <scope>NUCLEOTIDE SEQUENCE [LARGE SCALE GENOMIC DNA]</scope>
    <source>
        <strain evidence="2">B3_LCP</strain>
    </source>
</reference>
<sequence>MGFGRLPQSFDLALRWALTLAVSVLVGLFIGRWVDSKLGSSPLFLLIGVFWGLGGSFYSLFLQLKKIQEDEESESGSEKKENTL</sequence>
<feature type="transmembrane region" description="Helical" evidence="1">
    <location>
        <begin position="12"/>
        <end position="31"/>
    </location>
</feature>
<feature type="transmembrane region" description="Helical" evidence="1">
    <location>
        <begin position="43"/>
        <end position="62"/>
    </location>
</feature>
<comment type="caution">
    <text evidence="2">The sequence shown here is derived from an EMBL/GenBank/DDBJ whole genome shotgun (WGS) entry which is preliminary data.</text>
</comment>
<evidence type="ECO:0008006" key="4">
    <source>
        <dbReference type="Google" id="ProtNLM"/>
    </source>
</evidence>
<dbReference type="AlphaFoldDB" id="A0A532UPT5"/>